<dbReference type="AlphaFoldDB" id="A0A1U7W8S5"/>
<feature type="non-terminal residue" evidence="2">
    <location>
        <position position="1"/>
    </location>
</feature>
<evidence type="ECO:0000313" key="1">
    <source>
        <dbReference type="Proteomes" id="UP000189701"/>
    </source>
</evidence>
<protein>
    <submittedName>
        <fullName evidence="2">Uncharacterized protein LOC104223800</fullName>
    </submittedName>
</protein>
<gene>
    <name evidence="2" type="primary">LOC104223800</name>
</gene>
<evidence type="ECO:0000313" key="2">
    <source>
        <dbReference type="RefSeq" id="XP_009773606.1"/>
    </source>
</evidence>
<dbReference type="RefSeq" id="XP_009773606.1">
    <property type="nucleotide sequence ID" value="XM_009775304.1"/>
</dbReference>
<sequence>ESSGKRGKYNKKNIKDVNSVLLDKSISNSYAVFPTSNCKRKQEPLNKDTP</sequence>
<proteinExistence type="predicted"/>
<name>A0A1U7W8S5_NICSY</name>
<organism evidence="1 2">
    <name type="scientific">Nicotiana sylvestris</name>
    <name type="common">Wood tobacco</name>
    <name type="synonym">South American tobacco</name>
    <dbReference type="NCBI Taxonomy" id="4096"/>
    <lineage>
        <taxon>Eukaryota</taxon>
        <taxon>Viridiplantae</taxon>
        <taxon>Streptophyta</taxon>
        <taxon>Embryophyta</taxon>
        <taxon>Tracheophyta</taxon>
        <taxon>Spermatophyta</taxon>
        <taxon>Magnoliopsida</taxon>
        <taxon>eudicotyledons</taxon>
        <taxon>Gunneridae</taxon>
        <taxon>Pentapetalae</taxon>
        <taxon>asterids</taxon>
        <taxon>lamiids</taxon>
        <taxon>Solanales</taxon>
        <taxon>Solanaceae</taxon>
        <taxon>Nicotianoideae</taxon>
        <taxon>Nicotianeae</taxon>
        <taxon>Nicotiana</taxon>
    </lineage>
</organism>
<reference evidence="2" key="2">
    <citation type="submission" date="2025-08" db="UniProtKB">
        <authorList>
            <consortium name="RefSeq"/>
        </authorList>
    </citation>
    <scope>IDENTIFICATION</scope>
    <source>
        <tissue evidence="2">Leaf</tissue>
    </source>
</reference>
<accession>A0A1U7W8S5</accession>
<keyword evidence="1" id="KW-1185">Reference proteome</keyword>
<dbReference type="Proteomes" id="UP000189701">
    <property type="component" value="Unplaced"/>
</dbReference>
<reference evidence="1" key="1">
    <citation type="journal article" date="2013" name="Genome Biol.">
        <title>Reference genomes and transcriptomes of Nicotiana sylvestris and Nicotiana tomentosiformis.</title>
        <authorList>
            <person name="Sierro N."/>
            <person name="Battey J.N."/>
            <person name="Ouadi S."/>
            <person name="Bovet L."/>
            <person name="Goepfert S."/>
            <person name="Bakaher N."/>
            <person name="Peitsch M.C."/>
            <person name="Ivanov N.V."/>
        </authorList>
    </citation>
    <scope>NUCLEOTIDE SEQUENCE [LARGE SCALE GENOMIC DNA]</scope>
</reference>